<name>A0ABN1XIZ5_9ACTN</name>
<protein>
    <submittedName>
        <fullName evidence="2">Uncharacterized protein</fullName>
    </submittedName>
</protein>
<gene>
    <name evidence="2" type="ORF">GCM10009639_02280</name>
</gene>
<accession>A0ABN1XIZ5</accession>
<feature type="compositionally biased region" description="Acidic residues" evidence="1">
    <location>
        <begin position="1"/>
        <end position="11"/>
    </location>
</feature>
<evidence type="ECO:0000313" key="2">
    <source>
        <dbReference type="EMBL" id="GAA1382788.1"/>
    </source>
</evidence>
<comment type="caution">
    <text evidence="2">The sequence shown here is derived from an EMBL/GenBank/DDBJ whole genome shotgun (WGS) entry which is preliminary data.</text>
</comment>
<sequence>MDAAVPEDVDEAEQRSGRGRAGADPAEAVALQPGAPGGRGAVGVARVTEGGGVQGGEFAVGEVAAPVEVGRRGLGGRHGRSVNALLTADHS</sequence>
<proteinExistence type="predicted"/>
<feature type="region of interest" description="Disordered" evidence="1">
    <location>
        <begin position="1"/>
        <end position="41"/>
    </location>
</feature>
<evidence type="ECO:0000313" key="3">
    <source>
        <dbReference type="Proteomes" id="UP001499863"/>
    </source>
</evidence>
<dbReference type="EMBL" id="BAAAKJ010000013">
    <property type="protein sequence ID" value="GAA1382788.1"/>
    <property type="molecule type" value="Genomic_DNA"/>
</dbReference>
<evidence type="ECO:0000256" key="1">
    <source>
        <dbReference type="SAM" id="MobiDB-lite"/>
    </source>
</evidence>
<organism evidence="2 3">
    <name type="scientific">Kitasatospora putterlickiae</name>
    <dbReference type="NCBI Taxonomy" id="221725"/>
    <lineage>
        <taxon>Bacteria</taxon>
        <taxon>Bacillati</taxon>
        <taxon>Actinomycetota</taxon>
        <taxon>Actinomycetes</taxon>
        <taxon>Kitasatosporales</taxon>
        <taxon>Streptomycetaceae</taxon>
        <taxon>Kitasatospora</taxon>
    </lineage>
</organism>
<dbReference type="Proteomes" id="UP001499863">
    <property type="component" value="Unassembled WGS sequence"/>
</dbReference>
<reference evidence="2 3" key="1">
    <citation type="journal article" date="2019" name="Int. J. Syst. Evol. Microbiol.">
        <title>The Global Catalogue of Microorganisms (GCM) 10K type strain sequencing project: providing services to taxonomists for standard genome sequencing and annotation.</title>
        <authorList>
            <consortium name="The Broad Institute Genomics Platform"/>
            <consortium name="The Broad Institute Genome Sequencing Center for Infectious Disease"/>
            <person name="Wu L."/>
            <person name="Ma J."/>
        </authorList>
    </citation>
    <scope>NUCLEOTIDE SEQUENCE [LARGE SCALE GENOMIC DNA]</scope>
    <source>
        <strain evidence="2 3">JCM 12393</strain>
    </source>
</reference>
<keyword evidence="3" id="KW-1185">Reference proteome</keyword>